<protein>
    <recommendedName>
        <fullName evidence="4">RPEL repeat protein</fullName>
    </recommendedName>
</protein>
<dbReference type="Proteomes" id="UP000784919">
    <property type="component" value="Unassembled WGS sequence"/>
</dbReference>
<evidence type="ECO:0008006" key="4">
    <source>
        <dbReference type="Google" id="ProtNLM"/>
    </source>
</evidence>
<dbReference type="EMBL" id="SRPS01000393">
    <property type="protein sequence ID" value="KAG5958507.1"/>
    <property type="molecule type" value="Genomic_DNA"/>
</dbReference>
<feature type="compositionally biased region" description="Basic and acidic residues" evidence="1">
    <location>
        <begin position="1"/>
        <end position="11"/>
    </location>
</feature>
<dbReference type="OrthoDB" id="197676at2759"/>
<evidence type="ECO:0000313" key="3">
    <source>
        <dbReference type="Proteomes" id="UP000784919"/>
    </source>
</evidence>
<organism evidence="2 3">
    <name type="scientific">Claviceps arundinis</name>
    <dbReference type="NCBI Taxonomy" id="1623583"/>
    <lineage>
        <taxon>Eukaryota</taxon>
        <taxon>Fungi</taxon>
        <taxon>Dikarya</taxon>
        <taxon>Ascomycota</taxon>
        <taxon>Pezizomycotina</taxon>
        <taxon>Sordariomycetes</taxon>
        <taxon>Hypocreomycetidae</taxon>
        <taxon>Hypocreales</taxon>
        <taxon>Clavicipitaceae</taxon>
        <taxon>Claviceps</taxon>
    </lineage>
</organism>
<dbReference type="AlphaFoldDB" id="A0A9P7MLR1"/>
<evidence type="ECO:0000256" key="1">
    <source>
        <dbReference type="SAM" id="MobiDB-lite"/>
    </source>
</evidence>
<gene>
    <name evidence="2" type="ORF">E4U56_005475</name>
</gene>
<comment type="caution">
    <text evidence="2">The sequence shown here is derived from an EMBL/GenBank/DDBJ whole genome shotgun (WGS) entry which is preliminary data.</text>
</comment>
<evidence type="ECO:0000313" key="2">
    <source>
        <dbReference type="EMBL" id="KAG5958507.1"/>
    </source>
</evidence>
<dbReference type="Gene3D" id="6.10.150.10">
    <property type="match status" value="1"/>
</dbReference>
<accession>A0A9P7MLR1</accession>
<sequence>MSTSNEEHSQAVDESPISPICPDTGRKISQNNHSMPRPNHSELVEKNILATFAPTPGNSAPQKELEKITLEGKPNDKILHRPNPEKLVKGGVLHEDLRTAEQAYEEAMEDEYAKREGGA</sequence>
<name>A0A9P7MLR1_9HYPO</name>
<feature type="region of interest" description="Disordered" evidence="1">
    <location>
        <begin position="1"/>
        <end position="39"/>
    </location>
</feature>
<proteinExistence type="predicted"/>
<reference evidence="2" key="1">
    <citation type="journal article" date="2020" name="bioRxiv">
        <title>Whole genome comparisons of ergot fungi reveals the divergence and evolution of species within the genus Claviceps are the result of varying mechanisms driving genome evolution and host range expansion.</title>
        <authorList>
            <person name="Wyka S.A."/>
            <person name="Mondo S.J."/>
            <person name="Liu M."/>
            <person name="Dettman J."/>
            <person name="Nalam V."/>
            <person name="Broders K.D."/>
        </authorList>
    </citation>
    <scope>NUCLEOTIDE SEQUENCE</scope>
    <source>
        <strain evidence="2">CCC 1102</strain>
    </source>
</reference>